<dbReference type="GO" id="GO:0036297">
    <property type="term" value="P:interstrand cross-link repair"/>
    <property type="evidence" value="ECO:0007669"/>
    <property type="project" value="TreeGrafter"/>
</dbReference>
<feature type="domain" description="DNA repair metallo-beta-lactamase" evidence="8">
    <location>
        <begin position="709"/>
        <end position="837"/>
    </location>
</feature>
<feature type="coiled-coil region" evidence="6">
    <location>
        <begin position="272"/>
        <end position="299"/>
    </location>
</feature>
<evidence type="ECO:0000256" key="2">
    <source>
        <dbReference type="ARBA" id="ARBA00010304"/>
    </source>
</evidence>
<dbReference type="Proteomes" id="UP001365542">
    <property type="component" value="Unassembled WGS sequence"/>
</dbReference>
<feature type="region of interest" description="Disordered" evidence="7">
    <location>
        <begin position="1"/>
        <end position="169"/>
    </location>
</feature>
<reference evidence="9 10" key="1">
    <citation type="submission" date="2019-10" db="EMBL/GenBank/DDBJ databases">
        <authorList>
            <person name="Palmer J.M."/>
        </authorList>
    </citation>
    <scope>NUCLEOTIDE SEQUENCE [LARGE SCALE GENOMIC DNA]</scope>
    <source>
        <strain evidence="9 10">TWF694</strain>
    </source>
</reference>
<dbReference type="FunFam" id="3.40.50.12650:FF:000007">
    <property type="entry name" value="DNA cross-link repair 1A protein, variant"/>
    <property type="match status" value="1"/>
</dbReference>
<dbReference type="PANTHER" id="PTHR23240">
    <property type="entry name" value="DNA CROSS-LINK REPAIR PROTEIN PSO2/SNM1-RELATED"/>
    <property type="match status" value="1"/>
</dbReference>
<sequence>MPVPAKRKNPSTSTPSRPPTKKPTTSALAGRPRQGANGNILSFFKKVDGPLPPKKHPEGGDLRKFGFTKGPRPSRTNALGVDLFYVDGDEDEDRESYSTDGGDSPRKRVGSRTWEDEDMADLFGPASTQEQKEILEQEIEEPDEGSVASEADGLPPVRACTPPPPLDMQEVGKVPIAETAVDVLQDDACPFSFDDPFEEPGVHKDVHIAPPSAPRNNHPSGPFLFGEDEIPESVKHGMPLLPLGPNDILNDDEFIEDEGMENFDEEQEGRWKDAEEDEMEEYGEEIGEEKLNRQFMEQEQLDEAAFLASLGPVDEGGGKANCTVSCPICDVDLTDYTEDIVSRHVNSCLDEKPVPLPTREQIPLKFQEPPTAKAPLHPSRPAQSNPFAHPSVATTTPSAFSKIMATNAEDRAWKEAADEETRSRGKRSFQRTCPFYKILPNLNVAVDAFRYGAVEGTNAYFLSHFHSDHYIGLSSSWDHGPIYCSRVTANLCRRKLRVDPQYIKELEYEKKTSIPGTGASVTMIDANHCPGSSLFLFEKMIPSPRGTRFQRILHCGDFRASAKHLRHPLLSVAKKNKIDICYLDTTYLNPKYAFPPQREVIEACMELCISLDREVEEGKELGFGESRKEGGGIEKFTISKTPTTVDSATAEMGADKQKPRARTKGKLLVIVGTYSIGKERICMGIAEALDCKIYAPANKQRICAALEDPELNSRLTSDPLAAQVHMTPLMEIRPETLREYLSSFKQRFTKIVGFRPSGWNYRPPNSRFVESPQVQTVLHSHAWRSEYGVAQMVPQRGSTADVKCFGVPYSEHSSFRELTAFCCALDIVRIIPTVNVGSAKSREKMKMWFEKWAAEKKKNGFYTLEDGKDVL</sequence>
<evidence type="ECO:0000256" key="4">
    <source>
        <dbReference type="ARBA" id="ARBA00023204"/>
    </source>
</evidence>
<dbReference type="EMBL" id="JAVHJO010000001">
    <property type="protein sequence ID" value="KAK6543962.1"/>
    <property type="molecule type" value="Genomic_DNA"/>
</dbReference>
<comment type="similarity">
    <text evidence="2">Belongs to the DNA repair metallo-beta-lactamase (DRMBL) family.</text>
</comment>
<dbReference type="GO" id="GO:0035312">
    <property type="term" value="F:5'-3' DNA exonuclease activity"/>
    <property type="evidence" value="ECO:0007669"/>
    <property type="project" value="TreeGrafter"/>
</dbReference>
<feature type="compositionally biased region" description="Polar residues" evidence="7">
    <location>
        <begin position="381"/>
        <end position="393"/>
    </location>
</feature>
<evidence type="ECO:0000256" key="7">
    <source>
        <dbReference type="SAM" id="MobiDB-lite"/>
    </source>
</evidence>
<evidence type="ECO:0000313" key="10">
    <source>
        <dbReference type="Proteomes" id="UP001365542"/>
    </source>
</evidence>
<dbReference type="PANTHER" id="PTHR23240:SF6">
    <property type="entry name" value="DNA CROSS-LINK REPAIR 1A PROTEIN"/>
    <property type="match status" value="1"/>
</dbReference>
<accession>A0AAV9XPB8</accession>
<dbReference type="InterPro" id="IPR011084">
    <property type="entry name" value="DRMBL"/>
</dbReference>
<feature type="region of interest" description="Disordered" evidence="7">
    <location>
        <begin position="369"/>
        <end position="393"/>
    </location>
</feature>
<keyword evidence="5" id="KW-0539">Nucleus</keyword>
<dbReference type="Gene3D" id="3.40.50.12650">
    <property type="match status" value="1"/>
</dbReference>
<comment type="caution">
    <text evidence="9">The sequence shown here is derived from an EMBL/GenBank/DDBJ whole genome shotgun (WGS) entry which is preliminary data.</text>
</comment>
<evidence type="ECO:0000256" key="6">
    <source>
        <dbReference type="SAM" id="Coils"/>
    </source>
</evidence>
<evidence type="ECO:0000256" key="1">
    <source>
        <dbReference type="ARBA" id="ARBA00004123"/>
    </source>
</evidence>
<protein>
    <recommendedName>
        <fullName evidence="8">DNA repair metallo-beta-lactamase domain-containing protein</fullName>
    </recommendedName>
</protein>
<feature type="compositionally biased region" description="Basic and acidic residues" evidence="7">
    <location>
        <begin position="55"/>
        <end position="64"/>
    </location>
</feature>
<comment type="subcellular location">
    <subcellularLocation>
        <location evidence="1">Nucleus</location>
    </subcellularLocation>
</comment>
<dbReference type="GO" id="GO:0006303">
    <property type="term" value="P:double-strand break repair via nonhomologous end joining"/>
    <property type="evidence" value="ECO:0007669"/>
    <property type="project" value="TreeGrafter"/>
</dbReference>
<evidence type="ECO:0000256" key="5">
    <source>
        <dbReference type="ARBA" id="ARBA00023242"/>
    </source>
</evidence>
<keyword evidence="4" id="KW-0234">DNA repair</keyword>
<gene>
    <name evidence="9" type="ORF">TWF694_000681</name>
</gene>
<dbReference type="GO" id="GO:0003684">
    <property type="term" value="F:damaged DNA binding"/>
    <property type="evidence" value="ECO:0007669"/>
    <property type="project" value="TreeGrafter"/>
</dbReference>
<evidence type="ECO:0000256" key="3">
    <source>
        <dbReference type="ARBA" id="ARBA00022763"/>
    </source>
</evidence>
<dbReference type="Pfam" id="PF07522">
    <property type="entry name" value="DRMBL"/>
    <property type="match status" value="1"/>
</dbReference>
<evidence type="ECO:0000313" key="9">
    <source>
        <dbReference type="EMBL" id="KAK6543962.1"/>
    </source>
</evidence>
<organism evidence="9 10">
    <name type="scientific">Orbilia ellipsospora</name>
    <dbReference type="NCBI Taxonomy" id="2528407"/>
    <lineage>
        <taxon>Eukaryota</taxon>
        <taxon>Fungi</taxon>
        <taxon>Dikarya</taxon>
        <taxon>Ascomycota</taxon>
        <taxon>Pezizomycotina</taxon>
        <taxon>Orbiliomycetes</taxon>
        <taxon>Orbiliales</taxon>
        <taxon>Orbiliaceae</taxon>
        <taxon>Orbilia</taxon>
    </lineage>
</organism>
<keyword evidence="6" id="KW-0175">Coiled coil</keyword>
<name>A0AAV9XPB8_9PEZI</name>
<dbReference type="GO" id="GO:0005634">
    <property type="term" value="C:nucleus"/>
    <property type="evidence" value="ECO:0007669"/>
    <property type="project" value="UniProtKB-SubCell"/>
</dbReference>
<evidence type="ECO:0000259" key="8">
    <source>
        <dbReference type="Pfam" id="PF07522"/>
    </source>
</evidence>
<dbReference type="Gene3D" id="3.60.15.10">
    <property type="entry name" value="Ribonuclease Z/Hydroxyacylglutathione hydrolase-like"/>
    <property type="match status" value="1"/>
</dbReference>
<keyword evidence="3" id="KW-0227">DNA damage</keyword>
<proteinExistence type="inferred from homology"/>
<dbReference type="SUPFAM" id="SSF56281">
    <property type="entry name" value="Metallo-hydrolase/oxidoreductase"/>
    <property type="match status" value="1"/>
</dbReference>
<dbReference type="CDD" id="cd16273">
    <property type="entry name" value="SNM1A-1C-like_MBL-fold"/>
    <property type="match status" value="1"/>
</dbReference>
<dbReference type="InterPro" id="IPR036866">
    <property type="entry name" value="RibonucZ/Hydroxyglut_hydro"/>
</dbReference>
<dbReference type="AlphaFoldDB" id="A0AAV9XPB8"/>
<keyword evidence="10" id="KW-1185">Reference proteome</keyword>